<accession>A0A8C4RNS5</accession>
<dbReference type="GeneTree" id="ENSGT01030000234599"/>
<protein>
    <submittedName>
        <fullName evidence="2">Uncharacterized protein</fullName>
    </submittedName>
</protein>
<name>A0A8C4RNS5_ERPCA</name>
<reference evidence="2" key="1">
    <citation type="submission" date="2021-06" db="EMBL/GenBank/DDBJ databases">
        <authorList>
            <consortium name="Wellcome Sanger Institute Data Sharing"/>
        </authorList>
    </citation>
    <scope>NUCLEOTIDE SEQUENCE [LARGE SCALE GENOMIC DNA]</scope>
</reference>
<dbReference type="GO" id="GO:0005576">
    <property type="term" value="C:extracellular region"/>
    <property type="evidence" value="ECO:0007669"/>
    <property type="project" value="InterPro"/>
</dbReference>
<dbReference type="GO" id="GO:0016020">
    <property type="term" value="C:membrane"/>
    <property type="evidence" value="ECO:0007669"/>
    <property type="project" value="TreeGrafter"/>
</dbReference>
<dbReference type="AlphaFoldDB" id="A0A8C4RNS5"/>
<dbReference type="InterPro" id="IPR008405">
    <property type="entry name" value="ApoL"/>
</dbReference>
<dbReference type="GO" id="GO:0042157">
    <property type="term" value="P:lipoprotein metabolic process"/>
    <property type="evidence" value="ECO:0007669"/>
    <property type="project" value="InterPro"/>
</dbReference>
<dbReference type="GO" id="GO:0006869">
    <property type="term" value="P:lipid transport"/>
    <property type="evidence" value="ECO:0007669"/>
    <property type="project" value="InterPro"/>
</dbReference>
<proteinExistence type="inferred from homology"/>
<dbReference type="Pfam" id="PF05461">
    <property type="entry name" value="ApoL"/>
    <property type="match status" value="1"/>
</dbReference>
<sequence>MQTKPNTETLKIPRLKSYMNLSFFQSILQRLVFLCTHRWALGTSVQIQNGLSDQLKESIKHFIKLYDNHFGGLQKNIDELRDIAKEVDYFHKNVTIAKITGGAASAAGGIATIAGLVLAPFTMGTSVVISGVAMTLKMAGEITSAAATFSDNVNSTEKQKRVEQIIESYEKNFQLIAECVQNIYTCINLIYSKFMKKKAFKKKDEGNCSGLYKLLESRKLKEFLPIVNSYKILKLVKSGSLSGLAITTLTTSKVLGKGLLSIAFLGVDIYDLTTNSIELHNGAQTEYAAAIRKVADECQSGLQEMKKNYEICKESVTQ</sequence>
<dbReference type="Ensembl" id="ENSECRT00000004768.1">
    <property type="protein sequence ID" value="ENSECRP00000004687.1"/>
    <property type="gene ID" value="ENSECRG00000003183.1"/>
</dbReference>
<evidence type="ECO:0000313" key="3">
    <source>
        <dbReference type="Proteomes" id="UP000694620"/>
    </source>
</evidence>
<evidence type="ECO:0000256" key="1">
    <source>
        <dbReference type="ARBA" id="ARBA00010090"/>
    </source>
</evidence>
<dbReference type="PANTHER" id="PTHR14096:SF28">
    <property type="entry name" value="APOLIPOPROTEIN L, 1-RELATED"/>
    <property type="match status" value="1"/>
</dbReference>
<dbReference type="GO" id="GO:0008289">
    <property type="term" value="F:lipid binding"/>
    <property type="evidence" value="ECO:0007669"/>
    <property type="project" value="InterPro"/>
</dbReference>
<dbReference type="PANTHER" id="PTHR14096">
    <property type="entry name" value="APOLIPOPROTEIN L"/>
    <property type="match status" value="1"/>
</dbReference>
<keyword evidence="3" id="KW-1185">Reference proteome</keyword>
<evidence type="ECO:0000313" key="2">
    <source>
        <dbReference type="Ensembl" id="ENSECRP00000004687.1"/>
    </source>
</evidence>
<organism evidence="2 3">
    <name type="scientific">Erpetoichthys calabaricus</name>
    <name type="common">Rope fish</name>
    <name type="synonym">Calamoichthys calabaricus</name>
    <dbReference type="NCBI Taxonomy" id="27687"/>
    <lineage>
        <taxon>Eukaryota</taxon>
        <taxon>Metazoa</taxon>
        <taxon>Chordata</taxon>
        <taxon>Craniata</taxon>
        <taxon>Vertebrata</taxon>
        <taxon>Euteleostomi</taxon>
        <taxon>Actinopterygii</taxon>
        <taxon>Polypteriformes</taxon>
        <taxon>Polypteridae</taxon>
        <taxon>Erpetoichthys</taxon>
    </lineage>
</organism>
<comment type="similarity">
    <text evidence="1">Belongs to the apolipoprotein L family.</text>
</comment>
<reference evidence="2" key="2">
    <citation type="submission" date="2025-08" db="UniProtKB">
        <authorList>
            <consortium name="Ensembl"/>
        </authorList>
    </citation>
    <scope>IDENTIFICATION</scope>
</reference>
<reference evidence="2" key="3">
    <citation type="submission" date="2025-09" db="UniProtKB">
        <authorList>
            <consortium name="Ensembl"/>
        </authorList>
    </citation>
    <scope>IDENTIFICATION</scope>
</reference>
<dbReference type="Proteomes" id="UP000694620">
    <property type="component" value="Chromosome 2"/>
</dbReference>